<dbReference type="EC" id="5.3.2.-" evidence="4"/>
<evidence type="ECO:0000256" key="3">
    <source>
        <dbReference type="PIRSR" id="PIRSR618191-1"/>
    </source>
</evidence>
<dbReference type="NCBIfam" id="TIGR00013">
    <property type="entry name" value="taut"/>
    <property type="match status" value="1"/>
</dbReference>
<dbReference type="STRING" id="1850254.LPB137_09515"/>
<accession>A0A1P8KNG6</accession>
<name>A0A1P8KNG6_9BACT</name>
<evidence type="ECO:0000259" key="5">
    <source>
        <dbReference type="Pfam" id="PF01361"/>
    </source>
</evidence>
<dbReference type="RefSeq" id="WP_076087432.1">
    <property type="nucleotide sequence ID" value="NZ_CP019070.1"/>
</dbReference>
<evidence type="ECO:0000313" key="6">
    <source>
        <dbReference type="EMBL" id="APW66078.1"/>
    </source>
</evidence>
<evidence type="ECO:0000256" key="4">
    <source>
        <dbReference type="RuleBase" id="RU362032"/>
    </source>
</evidence>
<dbReference type="PANTHER" id="PTHR35530:SF2">
    <property type="entry name" value="BSL4019 PROTEIN"/>
    <property type="match status" value="1"/>
</dbReference>
<reference evidence="6 7" key="1">
    <citation type="submission" date="2017-01" db="EMBL/GenBank/DDBJ databases">
        <title>Genome sequencing of Arcobacter sp. LPB0137.</title>
        <authorList>
            <person name="Lee G.-W."/>
            <person name="Yi H."/>
        </authorList>
    </citation>
    <scope>NUCLEOTIDE SEQUENCE [LARGE SCALE GENOMIC DNA]</scope>
    <source>
        <strain evidence="6 7">LPB0137</strain>
    </source>
</reference>
<dbReference type="EMBL" id="CP019070">
    <property type="protein sequence ID" value="APW66078.1"/>
    <property type="molecule type" value="Genomic_DNA"/>
</dbReference>
<dbReference type="Pfam" id="PF01361">
    <property type="entry name" value="Tautomerase"/>
    <property type="match status" value="1"/>
</dbReference>
<proteinExistence type="inferred from homology"/>
<dbReference type="GO" id="GO:0016853">
    <property type="term" value="F:isomerase activity"/>
    <property type="evidence" value="ECO:0007669"/>
    <property type="project" value="UniProtKB-UniRule"/>
</dbReference>
<gene>
    <name evidence="6" type="ORF">LPB137_09515</name>
</gene>
<protein>
    <recommendedName>
        <fullName evidence="4">Tautomerase</fullName>
        <ecNumber evidence="4">5.3.2.-</ecNumber>
    </recommendedName>
</protein>
<feature type="domain" description="4-oxalocrotonate tautomerase-like" evidence="5">
    <location>
        <begin position="2"/>
        <end position="63"/>
    </location>
</feature>
<dbReference type="Proteomes" id="UP000186074">
    <property type="component" value="Chromosome"/>
</dbReference>
<dbReference type="OrthoDB" id="9799841at2"/>
<dbReference type="AlphaFoldDB" id="A0A1P8KNG6"/>
<evidence type="ECO:0000256" key="2">
    <source>
        <dbReference type="ARBA" id="ARBA00023235"/>
    </source>
</evidence>
<dbReference type="InterPro" id="IPR004370">
    <property type="entry name" value="4-OT-like_dom"/>
</dbReference>
<evidence type="ECO:0000256" key="1">
    <source>
        <dbReference type="ARBA" id="ARBA00006723"/>
    </source>
</evidence>
<sequence>MPLINVKMTHEDGGASKEQKEALSKGITELFASIFNGRGASSAVVIIEEINTDNYAIGGKTVSNIREESK</sequence>
<dbReference type="SUPFAM" id="SSF55331">
    <property type="entry name" value="Tautomerase/MIF"/>
    <property type="match status" value="1"/>
</dbReference>
<dbReference type="PANTHER" id="PTHR35530">
    <property type="entry name" value="TAUTOMERASE-RELATED"/>
    <property type="match status" value="1"/>
</dbReference>
<dbReference type="Gene3D" id="3.30.429.10">
    <property type="entry name" value="Macrophage Migration Inhibitory Factor"/>
    <property type="match status" value="1"/>
</dbReference>
<keyword evidence="2 4" id="KW-0413">Isomerase</keyword>
<dbReference type="InterPro" id="IPR018191">
    <property type="entry name" value="4-OT"/>
</dbReference>
<comment type="similarity">
    <text evidence="1 4">Belongs to the 4-oxalocrotonate tautomerase family.</text>
</comment>
<organism evidence="6 7">
    <name type="scientific">Poseidonibacter parvus</name>
    <dbReference type="NCBI Taxonomy" id="1850254"/>
    <lineage>
        <taxon>Bacteria</taxon>
        <taxon>Pseudomonadati</taxon>
        <taxon>Campylobacterota</taxon>
        <taxon>Epsilonproteobacteria</taxon>
        <taxon>Campylobacterales</taxon>
        <taxon>Arcobacteraceae</taxon>
        <taxon>Poseidonibacter</taxon>
    </lineage>
</organism>
<dbReference type="KEGG" id="alp:LPB137_09515"/>
<dbReference type="InterPro" id="IPR014347">
    <property type="entry name" value="Tautomerase/MIF_sf"/>
</dbReference>
<feature type="active site" description="Proton acceptor; via imino nitrogen" evidence="3">
    <location>
        <position position="2"/>
    </location>
</feature>
<evidence type="ECO:0000313" key="7">
    <source>
        <dbReference type="Proteomes" id="UP000186074"/>
    </source>
</evidence>
<keyword evidence="7" id="KW-1185">Reference proteome</keyword>